<gene>
    <name evidence="1" type="ORF">HPB47_020831</name>
</gene>
<protein>
    <submittedName>
        <fullName evidence="1">Uncharacterized protein</fullName>
    </submittedName>
</protein>
<accession>A0AC60QEC7</accession>
<evidence type="ECO:0000313" key="2">
    <source>
        <dbReference type="Proteomes" id="UP000805193"/>
    </source>
</evidence>
<name>A0AC60QEC7_IXOPE</name>
<keyword evidence="2" id="KW-1185">Reference proteome</keyword>
<proteinExistence type="predicted"/>
<sequence>MTSTLTVEPPQQSKSRSVSKNSSVSSICTENSVENGYLSGLQERLLAECAGLTKDRDWEQAVVLEIGCGCGDSTHQLVERLSPLLISGVLGIDTDQAAIDYAFSIHADEKTDFAVANVEDLNTFELKWGGRFDWVFSSHALLFVKDQPKALRNLMWCLRPGGRCFIAVPAAKPADLHHVAVKVLQSSSWKKYFETIQELIADMVDKNFNRLWFHHPQADRIYSALLEQVGYQVLKTKQLEFKYKFASKAEYKEFLENMFAKPIQLVPEYHKPTFVRELTKVALKKMKKNKDGSYTWAVNYVLVLARRPEL</sequence>
<evidence type="ECO:0000313" key="1">
    <source>
        <dbReference type="EMBL" id="KAG0432461.1"/>
    </source>
</evidence>
<reference evidence="1 2" key="1">
    <citation type="journal article" date="2020" name="Cell">
        <title>Large-Scale Comparative Analyses of Tick Genomes Elucidate Their Genetic Diversity and Vector Capacities.</title>
        <authorList>
            <consortium name="Tick Genome and Microbiome Consortium (TIGMIC)"/>
            <person name="Jia N."/>
            <person name="Wang J."/>
            <person name="Shi W."/>
            <person name="Du L."/>
            <person name="Sun Y."/>
            <person name="Zhan W."/>
            <person name="Jiang J.F."/>
            <person name="Wang Q."/>
            <person name="Zhang B."/>
            <person name="Ji P."/>
            <person name="Bell-Sakyi L."/>
            <person name="Cui X.M."/>
            <person name="Yuan T.T."/>
            <person name="Jiang B.G."/>
            <person name="Yang W.F."/>
            <person name="Lam T.T."/>
            <person name="Chang Q.C."/>
            <person name="Ding S.J."/>
            <person name="Wang X.J."/>
            <person name="Zhu J.G."/>
            <person name="Ruan X.D."/>
            <person name="Zhao L."/>
            <person name="Wei J.T."/>
            <person name="Ye R.Z."/>
            <person name="Que T.C."/>
            <person name="Du C.H."/>
            <person name="Zhou Y.H."/>
            <person name="Cheng J.X."/>
            <person name="Dai P.F."/>
            <person name="Guo W.B."/>
            <person name="Han X.H."/>
            <person name="Huang E.J."/>
            <person name="Li L.F."/>
            <person name="Wei W."/>
            <person name="Gao Y.C."/>
            <person name="Liu J.Z."/>
            <person name="Shao H.Z."/>
            <person name="Wang X."/>
            <person name="Wang C.C."/>
            <person name="Yang T.C."/>
            <person name="Huo Q.B."/>
            <person name="Li W."/>
            <person name="Chen H.Y."/>
            <person name="Chen S.E."/>
            <person name="Zhou L.G."/>
            <person name="Ni X.B."/>
            <person name="Tian J.H."/>
            <person name="Sheng Y."/>
            <person name="Liu T."/>
            <person name="Pan Y.S."/>
            <person name="Xia L.Y."/>
            <person name="Li J."/>
            <person name="Zhao F."/>
            <person name="Cao W.C."/>
        </authorList>
    </citation>
    <scope>NUCLEOTIDE SEQUENCE [LARGE SCALE GENOMIC DNA]</scope>
    <source>
        <tissue evidence="1">Larvae</tissue>
    </source>
</reference>
<dbReference type="EMBL" id="JABSTQ010009150">
    <property type="protein sequence ID" value="KAG0432461.1"/>
    <property type="molecule type" value="Genomic_DNA"/>
</dbReference>
<organism evidence="1 2">
    <name type="scientific">Ixodes persulcatus</name>
    <name type="common">Taiga tick</name>
    <dbReference type="NCBI Taxonomy" id="34615"/>
    <lineage>
        <taxon>Eukaryota</taxon>
        <taxon>Metazoa</taxon>
        <taxon>Ecdysozoa</taxon>
        <taxon>Arthropoda</taxon>
        <taxon>Chelicerata</taxon>
        <taxon>Arachnida</taxon>
        <taxon>Acari</taxon>
        <taxon>Parasitiformes</taxon>
        <taxon>Ixodida</taxon>
        <taxon>Ixodoidea</taxon>
        <taxon>Ixodidae</taxon>
        <taxon>Ixodinae</taxon>
        <taxon>Ixodes</taxon>
    </lineage>
</organism>
<dbReference type="Proteomes" id="UP000805193">
    <property type="component" value="Unassembled WGS sequence"/>
</dbReference>
<comment type="caution">
    <text evidence="1">The sequence shown here is derived from an EMBL/GenBank/DDBJ whole genome shotgun (WGS) entry which is preliminary data.</text>
</comment>